<comment type="caution">
    <text evidence="2">The sequence shown here is derived from an EMBL/GenBank/DDBJ whole genome shotgun (WGS) entry which is preliminary data.</text>
</comment>
<dbReference type="EMBL" id="JBAFSM010000017">
    <property type="protein sequence ID" value="MEG3437624.1"/>
    <property type="molecule type" value="Genomic_DNA"/>
</dbReference>
<evidence type="ECO:0000256" key="1">
    <source>
        <dbReference type="SAM" id="MobiDB-lite"/>
    </source>
</evidence>
<dbReference type="RefSeq" id="WP_332865103.1">
    <property type="nucleotide sequence ID" value="NZ_JBAFSM010000017.1"/>
</dbReference>
<feature type="compositionally biased region" description="Basic and acidic residues" evidence="1">
    <location>
        <begin position="8"/>
        <end position="19"/>
    </location>
</feature>
<evidence type="ECO:0000313" key="2">
    <source>
        <dbReference type="EMBL" id="MEG3437624.1"/>
    </source>
</evidence>
<keyword evidence="3" id="KW-1185">Reference proteome</keyword>
<dbReference type="AlphaFoldDB" id="A0AAW9QXR7"/>
<dbReference type="Proteomes" id="UP001328733">
    <property type="component" value="Unassembled WGS sequence"/>
</dbReference>
<feature type="region of interest" description="Disordered" evidence="1">
    <location>
        <begin position="1"/>
        <end position="42"/>
    </location>
</feature>
<reference evidence="2 3" key="1">
    <citation type="submission" date="2024-01" db="EMBL/GenBank/DDBJ databases">
        <title>Genomic insights into the taxonomy and metabolism of the cyanobacterium Pannus brasiliensis CCIBt3594.</title>
        <authorList>
            <person name="Machado M."/>
            <person name="Botero N.B."/>
            <person name="Andreote A.P.D."/>
            <person name="Feitosa A.M.T."/>
            <person name="Popin R."/>
            <person name="Sivonen K."/>
            <person name="Fiore M.F."/>
        </authorList>
    </citation>
    <scope>NUCLEOTIDE SEQUENCE [LARGE SCALE GENOMIC DNA]</scope>
    <source>
        <strain evidence="2 3">CCIBt3594</strain>
    </source>
</reference>
<organism evidence="2 3">
    <name type="scientific">Pannus brasiliensis CCIBt3594</name>
    <dbReference type="NCBI Taxonomy" id="1427578"/>
    <lineage>
        <taxon>Bacteria</taxon>
        <taxon>Bacillati</taxon>
        <taxon>Cyanobacteriota</taxon>
        <taxon>Cyanophyceae</taxon>
        <taxon>Oscillatoriophycideae</taxon>
        <taxon>Chroococcales</taxon>
        <taxon>Microcystaceae</taxon>
        <taxon>Pannus</taxon>
    </lineage>
</organism>
<protein>
    <submittedName>
        <fullName evidence="2">Uncharacterized protein</fullName>
    </submittedName>
</protein>
<proteinExistence type="predicted"/>
<accession>A0AAW9QXR7</accession>
<gene>
    <name evidence="2" type="ORF">V0288_10885</name>
</gene>
<sequence length="83" mass="8917">MISGAGGRRQESGGRRQEGKIPLLSPHLPISPPPHLSTSPSLHLPISPSPHLPAPYCTNWKAFKKALVDRVSGRFLGSLTPMT</sequence>
<evidence type="ECO:0000313" key="3">
    <source>
        <dbReference type="Proteomes" id="UP001328733"/>
    </source>
</evidence>
<name>A0AAW9QXR7_9CHRO</name>